<organism evidence="2 3">
    <name type="scientific">Hibiscus syriacus</name>
    <name type="common">Rose of Sharon</name>
    <dbReference type="NCBI Taxonomy" id="106335"/>
    <lineage>
        <taxon>Eukaryota</taxon>
        <taxon>Viridiplantae</taxon>
        <taxon>Streptophyta</taxon>
        <taxon>Embryophyta</taxon>
        <taxon>Tracheophyta</taxon>
        <taxon>Spermatophyta</taxon>
        <taxon>Magnoliopsida</taxon>
        <taxon>eudicotyledons</taxon>
        <taxon>Gunneridae</taxon>
        <taxon>Pentapetalae</taxon>
        <taxon>rosids</taxon>
        <taxon>malvids</taxon>
        <taxon>Malvales</taxon>
        <taxon>Malvaceae</taxon>
        <taxon>Malvoideae</taxon>
        <taxon>Hibiscus</taxon>
    </lineage>
</organism>
<evidence type="ECO:0000313" key="3">
    <source>
        <dbReference type="Proteomes" id="UP000436088"/>
    </source>
</evidence>
<accession>A0A6A2WEX9</accession>
<feature type="region of interest" description="Disordered" evidence="1">
    <location>
        <begin position="221"/>
        <end position="250"/>
    </location>
</feature>
<evidence type="ECO:0000256" key="1">
    <source>
        <dbReference type="SAM" id="MobiDB-lite"/>
    </source>
</evidence>
<dbReference type="Proteomes" id="UP000436088">
    <property type="component" value="Unassembled WGS sequence"/>
</dbReference>
<sequence>MLRNFWDFVRHVRVVYEDSVQPTPLAVGIHAMSVLEWPGSPLPVETIRSSKKSRNGEVTCSNPTGSEPTAVENEEELLWMMCLVYQWSVDKSGKIDFVDQDIVFQDSNVPIDRSGPYPIVQFSSRVHNAIDHNMRSSVIVRLLGRTIGKFARLAVAVDLTKPLLPCVVLDQIALEEETENTNPNVVSNMKGVMVGPQKLCCTGTAKEPRFKYPIRLGNGDGTGMVRINEPRGKDEKGEISPELSSSAVDFKSKDTELKRVPEQFASKIDREKETEL</sequence>
<dbReference type="AlphaFoldDB" id="A0A6A2WEX9"/>
<feature type="compositionally biased region" description="Polar residues" evidence="1">
    <location>
        <begin position="56"/>
        <end position="67"/>
    </location>
</feature>
<proteinExistence type="predicted"/>
<evidence type="ECO:0000313" key="2">
    <source>
        <dbReference type="EMBL" id="KAE8656001.1"/>
    </source>
</evidence>
<feature type="compositionally biased region" description="Basic and acidic residues" evidence="1">
    <location>
        <begin position="228"/>
        <end position="239"/>
    </location>
</feature>
<protein>
    <submittedName>
        <fullName evidence="2">Uncharacterized protein</fullName>
    </submittedName>
</protein>
<name>A0A6A2WEX9_HIBSY</name>
<comment type="caution">
    <text evidence="2">The sequence shown here is derived from an EMBL/GenBank/DDBJ whole genome shotgun (WGS) entry which is preliminary data.</text>
</comment>
<keyword evidence="3" id="KW-1185">Reference proteome</keyword>
<feature type="region of interest" description="Disordered" evidence="1">
    <location>
        <begin position="48"/>
        <end position="68"/>
    </location>
</feature>
<gene>
    <name evidence="2" type="ORF">F3Y22_tig00117012pilonHSYRG00270</name>
</gene>
<dbReference type="EMBL" id="VEPZ02001773">
    <property type="protein sequence ID" value="KAE8656001.1"/>
    <property type="molecule type" value="Genomic_DNA"/>
</dbReference>
<reference evidence="2" key="1">
    <citation type="submission" date="2019-09" db="EMBL/GenBank/DDBJ databases">
        <title>Draft genome information of white flower Hibiscus syriacus.</title>
        <authorList>
            <person name="Kim Y.-M."/>
        </authorList>
    </citation>
    <scope>NUCLEOTIDE SEQUENCE [LARGE SCALE GENOMIC DNA]</scope>
    <source>
        <strain evidence="2">YM2019G1</strain>
    </source>
</reference>